<organism evidence="2 3">
    <name type="scientific">Thalassotalea marina</name>
    <dbReference type="NCBI Taxonomy" id="1673741"/>
    <lineage>
        <taxon>Bacteria</taxon>
        <taxon>Pseudomonadati</taxon>
        <taxon>Pseudomonadota</taxon>
        <taxon>Gammaproteobacteria</taxon>
        <taxon>Alteromonadales</taxon>
        <taxon>Colwelliaceae</taxon>
        <taxon>Thalassotalea</taxon>
    </lineage>
</organism>
<accession>A0A919BL08</accession>
<proteinExistence type="predicted"/>
<keyword evidence="1" id="KW-0812">Transmembrane</keyword>
<feature type="transmembrane region" description="Helical" evidence="1">
    <location>
        <begin position="7"/>
        <end position="25"/>
    </location>
</feature>
<name>A0A919BL08_9GAMM</name>
<comment type="caution">
    <text evidence="2">The sequence shown here is derived from an EMBL/GenBank/DDBJ whole genome shotgun (WGS) entry which is preliminary data.</text>
</comment>
<gene>
    <name evidence="2" type="ORF">GCM10017161_23370</name>
</gene>
<sequence>MNILKIYFPIKILALLSFVSIGIKYWEPTEVGFYLLLSPYAVLIFLSNANNYRNTKLSALRSIPAVLTFLLVPILLFGIQSDAQAGIGVMFGLMIQLASISLAELIILLFVKDKNST</sequence>
<evidence type="ECO:0000313" key="3">
    <source>
        <dbReference type="Proteomes" id="UP000623842"/>
    </source>
</evidence>
<feature type="transmembrane region" description="Helical" evidence="1">
    <location>
        <begin position="31"/>
        <end position="47"/>
    </location>
</feature>
<protein>
    <submittedName>
        <fullName evidence="2">Uncharacterized protein</fullName>
    </submittedName>
</protein>
<dbReference type="EMBL" id="BNCK01000005">
    <property type="protein sequence ID" value="GHF94447.1"/>
    <property type="molecule type" value="Genomic_DNA"/>
</dbReference>
<evidence type="ECO:0000313" key="2">
    <source>
        <dbReference type="EMBL" id="GHF94447.1"/>
    </source>
</evidence>
<evidence type="ECO:0000256" key="1">
    <source>
        <dbReference type="SAM" id="Phobius"/>
    </source>
</evidence>
<feature type="transmembrane region" description="Helical" evidence="1">
    <location>
        <begin position="59"/>
        <end position="79"/>
    </location>
</feature>
<keyword evidence="1" id="KW-1133">Transmembrane helix</keyword>
<dbReference type="RefSeq" id="WP_189770711.1">
    <property type="nucleotide sequence ID" value="NZ_BNCK01000005.1"/>
</dbReference>
<feature type="transmembrane region" description="Helical" evidence="1">
    <location>
        <begin position="85"/>
        <end position="111"/>
    </location>
</feature>
<keyword evidence="1" id="KW-0472">Membrane</keyword>
<reference evidence="2" key="1">
    <citation type="journal article" date="2014" name="Int. J. Syst. Evol. Microbiol.">
        <title>Complete genome sequence of Corynebacterium casei LMG S-19264T (=DSM 44701T), isolated from a smear-ripened cheese.</title>
        <authorList>
            <consortium name="US DOE Joint Genome Institute (JGI-PGF)"/>
            <person name="Walter F."/>
            <person name="Albersmeier A."/>
            <person name="Kalinowski J."/>
            <person name="Ruckert C."/>
        </authorList>
    </citation>
    <scope>NUCLEOTIDE SEQUENCE</scope>
    <source>
        <strain evidence="2">KCTC 42731</strain>
    </source>
</reference>
<dbReference type="AlphaFoldDB" id="A0A919BL08"/>
<reference evidence="2" key="2">
    <citation type="submission" date="2020-09" db="EMBL/GenBank/DDBJ databases">
        <authorList>
            <person name="Sun Q."/>
            <person name="Kim S."/>
        </authorList>
    </citation>
    <scope>NUCLEOTIDE SEQUENCE</scope>
    <source>
        <strain evidence="2">KCTC 42731</strain>
    </source>
</reference>
<keyword evidence="3" id="KW-1185">Reference proteome</keyword>
<dbReference type="Proteomes" id="UP000623842">
    <property type="component" value="Unassembled WGS sequence"/>
</dbReference>